<accession>A0ABT1S4N2</accession>
<keyword evidence="3" id="KW-1185">Reference proteome</keyword>
<sequence>SGKPWLTQLYTRLICDEFYGTTPEHGYGFGQDEDQGQLGSWYVMAAMGLFDVQGGTNITPSYQIGSPKFNKITIKLDP</sequence>
<gene>
    <name evidence="2" type="ORF">NE695_18530</name>
</gene>
<reference evidence="2 3" key="1">
    <citation type="submission" date="2022-06" db="EMBL/GenBank/DDBJ databases">
        <title>Isolation of gut microbiota from human fecal samples.</title>
        <authorList>
            <person name="Pamer E.G."/>
            <person name="Barat B."/>
            <person name="Waligurski E."/>
            <person name="Medina S."/>
            <person name="Paddock L."/>
            <person name="Mostad J."/>
        </authorList>
    </citation>
    <scope>NUCLEOTIDE SEQUENCE [LARGE SCALE GENOMIC DNA]</scope>
    <source>
        <strain evidence="2 3">DFI.9.73</strain>
    </source>
</reference>
<dbReference type="InterPro" id="IPR012939">
    <property type="entry name" value="Glyco_hydro_92"/>
</dbReference>
<proteinExistence type="predicted"/>
<protein>
    <submittedName>
        <fullName evidence="2">Glycoside hydrolase family 92 protein</fullName>
    </submittedName>
</protein>
<organism evidence="2 3">
    <name type="scientific">Neglectibacter timonensis</name>
    <dbReference type="NCBI Taxonomy" id="1776382"/>
    <lineage>
        <taxon>Bacteria</taxon>
        <taxon>Bacillati</taxon>
        <taxon>Bacillota</taxon>
        <taxon>Clostridia</taxon>
        <taxon>Eubacteriales</taxon>
        <taxon>Oscillospiraceae</taxon>
        <taxon>Neglectibacter</taxon>
    </lineage>
</organism>
<dbReference type="PANTHER" id="PTHR12143">
    <property type="entry name" value="PEPTIDE N-GLYCANASE PNGASE -RELATED"/>
    <property type="match status" value="1"/>
</dbReference>
<comment type="caution">
    <text evidence="2">The sequence shown here is derived from an EMBL/GenBank/DDBJ whole genome shotgun (WGS) entry which is preliminary data.</text>
</comment>
<dbReference type="RefSeq" id="WP_256192520.1">
    <property type="nucleotide sequence ID" value="NZ_JANFZH010000148.1"/>
</dbReference>
<evidence type="ECO:0000259" key="1">
    <source>
        <dbReference type="Pfam" id="PF07971"/>
    </source>
</evidence>
<dbReference type="GO" id="GO:0016787">
    <property type="term" value="F:hydrolase activity"/>
    <property type="evidence" value="ECO:0007669"/>
    <property type="project" value="UniProtKB-KW"/>
</dbReference>
<dbReference type="EMBL" id="JANFZH010000148">
    <property type="protein sequence ID" value="MCQ4841898.1"/>
    <property type="molecule type" value="Genomic_DNA"/>
</dbReference>
<dbReference type="InterPro" id="IPR050883">
    <property type="entry name" value="PNGase"/>
</dbReference>
<dbReference type="Proteomes" id="UP001524473">
    <property type="component" value="Unassembled WGS sequence"/>
</dbReference>
<feature type="non-terminal residue" evidence="2">
    <location>
        <position position="1"/>
    </location>
</feature>
<keyword evidence="2" id="KW-0378">Hydrolase</keyword>
<name>A0ABT1S4N2_9FIRM</name>
<dbReference type="Gene3D" id="3.30.2080.10">
    <property type="entry name" value="GH92 mannosidase domain"/>
    <property type="match status" value="1"/>
</dbReference>
<dbReference type="PANTHER" id="PTHR12143:SF39">
    <property type="entry name" value="SECRETED PROTEIN"/>
    <property type="match status" value="1"/>
</dbReference>
<feature type="domain" description="Glycosyl hydrolase family 92" evidence="1">
    <location>
        <begin position="2"/>
        <end position="76"/>
    </location>
</feature>
<evidence type="ECO:0000313" key="3">
    <source>
        <dbReference type="Proteomes" id="UP001524473"/>
    </source>
</evidence>
<feature type="non-terminal residue" evidence="2">
    <location>
        <position position="78"/>
    </location>
</feature>
<evidence type="ECO:0000313" key="2">
    <source>
        <dbReference type="EMBL" id="MCQ4841898.1"/>
    </source>
</evidence>
<dbReference type="Pfam" id="PF07971">
    <property type="entry name" value="Glyco_hydro_92"/>
    <property type="match status" value="1"/>
</dbReference>